<protein>
    <recommendedName>
        <fullName evidence="3">GNAT family N-acetyltransferase</fullName>
    </recommendedName>
</protein>
<reference evidence="1 2" key="1">
    <citation type="submission" date="2024-06" db="EMBL/GenBank/DDBJ databases">
        <title>Genomic Encyclopedia of Type Strains, Phase IV (KMG-IV): sequencing the most valuable type-strain genomes for metagenomic binning, comparative biology and taxonomic classification.</title>
        <authorList>
            <person name="Goeker M."/>
        </authorList>
    </citation>
    <scope>NUCLEOTIDE SEQUENCE [LARGE SCALE GENOMIC DNA]</scope>
    <source>
        <strain evidence="1 2">DSM 17253</strain>
    </source>
</reference>
<evidence type="ECO:0000313" key="1">
    <source>
        <dbReference type="EMBL" id="MET3549651.1"/>
    </source>
</evidence>
<keyword evidence="2" id="KW-1185">Reference proteome</keyword>
<evidence type="ECO:0008006" key="3">
    <source>
        <dbReference type="Google" id="ProtNLM"/>
    </source>
</evidence>
<sequence>MIREAESKDREQLSNLYRMLVPNSKKMNVLEEQIEKIRMDPANFTFRKT</sequence>
<comment type="caution">
    <text evidence="1">The sequence shown here is derived from an EMBL/GenBank/DDBJ whole genome shotgun (WGS) entry which is preliminary data.</text>
</comment>
<dbReference type="RefSeq" id="WP_354502849.1">
    <property type="nucleotide sequence ID" value="NZ_JBEPLV010000009.1"/>
</dbReference>
<accession>A0ABV2FD08</accession>
<dbReference type="EMBL" id="JBEPLV010000009">
    <property type="protein sequence ID" value="MET3549651.1"/>
    <property type="molecule type" value="Genomic_DNA"/>
</dbReference>
<dbReference type="Proteomes" id="UP001549098">
    <property type="component" value="Unassembled WGS sequence"/>
</dbReference>
<evidence type="ECO:0000313" key="2">
    <source>
        <dbReference type="Proteomes" id="UP001549098"/>
    </source>
</evidence>
<organism evidence="1 2">
    <name type="scientific">Paenibacillus favisporus</name>
    <dbReference type="NCBI Taxonomy" id="221028"/>
    <lineage>
        <taxon>Bacteria</taxon>
        <taxon>Bacillati</taxon>
        <taxon>Bacillota</taxon>
        <taxon>Bacilli</taxon>
        <taxon>Bacillales</taxon>
        <taxon>Paenibacillaceae</taxon>
        <taxon>Paenibacillus</taxon>
    </lineage>
</organism>
<gene>
    <name evidence="1" type="ORF">ABID47_006312</name>
</gene>
<proteinExistence type="predicted"/>
<name>A0ABV2FD08_9BACL</name>